<keyword evidence="7" id="KW-1133">Transmembrane helix</keyword>
<evidence type="ECO:0000313" key="8">
    <source>
        <dbReference type="EMBL" id="MEC0228378.1"/>
    </source>
</evidence>
<protein>
    <submittedName>
        <fullName evidence="8">Lipid A biosynthesis acyltransferase</fullName>
    </submittedName>
</protein>
<evidence type="ECO:0000256" key="3">
    <source>
        <dbReference type="ARBA" id="ARBA00022519"/>
    </source>
</evidence>
<organism evidence="8 9">
    <name type="scientific">Paenibacillus alba</name>
    <dbReference type="NCBI Taxonomy" id="1197127"/>
    <lineage>
        <taxon>Bacteria</taxon>
        <taxon>Bacillati</taxon>
        <taxon>Bacillota</taxon>
        <taxon>Bacilli</taxon>
        <taxon>Bacillales</taxon>
        <taxon>Paenibacillaceae</taxon>
        <taxon>Paenibacillus</taxon>
    </lineage>
</organism>
<keyword evidence="4" id="KW-0808">Transferase</keyword>
<dbReference type="PANTHER" id="PTHR30606">
    <property type="entry name" value="LIPID A BIOSYNTHESIS LAUROYL ACYLTRANSFERASE"/>
    <property type="match status" value="1"/>
</dbReference>
<evidence type="ECO:0000256" key="2">
    <source>
        <dbReference type="ARBA" id="ARBA00022475"/>
    </source>
</evidence>
<dbReference type="PANTHER" id="PTHR30606:SF10">
    <property type="entry name" value="PHOSPHATIDYLINOSITOL MANNOSIDE ACYLTRANSFERASE"/>
    <property type="match status" value="1"/>
</dbReference>
<evidence type="ECO:0000256" key="7">
    <source>
        <dbReference type="SAM" id="Phobius"/>
    </source>
</evidence>
<evidence type="ECO:0000256" key="4">
    <source>
        <dbReference type="ARBA" id="ARBA00022679"/>
    </source>
</evidence>
<name>A0ABU6G2I8_9BACL</name>
<keyword evidence="9" id="KW-1185">Reference proteome</keyword>
<reference evidence="8 9" key="1">
    <citation type="submission" date="2023-03" db="EMBL/GenBank/DDBJ databases">
        <title>Bacillus Genome Sequencing.</title>
        <authorList>
            <person name="Dunlap C."/>
        </authorList>
    </citation>
    <scope>NUCLEOTIDE SEQUENCE [LARGE SCALE GENOMIC DNA]</scope>
    <source>
        <strain evidence="8 9">BD-533</strain>
    </source>
</reference>
<keyword evidence="7" id="KW-0812">Transmembrane</keyword>
<comment type="caution">
    <text evidence="8">The sequence shown here is derived from an EMBL/GenBank/DDBJ whole genome shotgun (WGS) entry which is preliminary data.</text>
</comment>
<dbReference type="CDD" id="cd07984">
    <property type="entry name" value="LPLAT_LABLAT-like"/>
    <property type="match status" value="1"/>
</dbReference>
<evidence type="ECO:0000256" key="5">
    <source>
        <dbReference type="ARBA" id="ARBA00023136"/>
    </source>
</evidence>
<comment type="subcellular location">
    <subcellularLocation>
        <location evidence="1">Cell inner membrane</location>
    </subcellularLocation>
</comment>
<dbReference type="InterPro" id="IPR004960">
    <property type="entry name" value="LipA_acyltrans"/>
</dbReference>
<dbReference type="GO" id="GO:0016746">
    <property type="term" value="F:acyltransferase activity"/>
    <property type="evidence" value="ECO:0007669"/>
    <property type="project" value="UniProtKB-KW"/>
</dbReference>
<dbReference type="Pfam" id="PF03279">
    <property type="entry name" value="Lip_A_acyltrans"/>
    <property type="match status" value="1"/>
</dbReference>
<evidence type="ECO:0000256" key="1">
    <source>
        <dbReference type="ARBA" id="ARBA00004533"/>
    </source>
</evidence>
<accession>A0ABU6G2I8</accession>
<sequence>MYDWIGQLTSNEQKMARIEKVIRLFPDWMISMTCSVVAFIVYMALGKGFLRRMKLNLVELLGGMPERSLKLLIKQYVENVVFTLCEILFRSQTLPTHSTSNFNVLGENALEEASKQANGKGFIIFTPHIGNFFYYYWYLSQKYDCLTVASAGSPELKPLYLKFAALGCKGLDYDSVPQLEMYRTLKKHVRSGGIVFLLGDFWRPNFPLSRLFGKLTRTPEGAAMLALELQVPVVPFYGYRLHGFKHQLQFGAPIYLHEQLDGSGRKERSAANLTLNSFIEQVVREQPSAWFYWFNTHERWESTSDEAEGSLVGNHAFATAEVG</sequence>
<evidence type="ECO:0000256" key="6">
    <source>
        <dbReference type="ARBA" id="ARBA00023315"/>
    </source>
</evidence>
<dbReference type="Proteomes" id="UP001338137">
    <property type="component" value="Unassembled WGS sequence"/>
</dbReference>
<keyword evidence="6 8" id="KW-0012">Acyltransferase</keyword>
<feature type="transmembrane region" description="Helical" evidence="7">
    <location>
        <begin position="28"/>
        <end position="45"/>
    </location>
</feature>
<dbReference type="EMBL" id="JARLKY010000031">
    <property type="protein sequence ID" value="MEC0228378.1"/>
    <property type="molecule type" value="Genomic_DNA"/>
</dbReference>
<gene>
    <name evidence="8" type="ORF">P4I72_14695</name>
</gene>
<keyword evidence="3" id="KW-0997">Cell inner membrane</keyword>
<keyword evidence="5 7" id="KW-0472">Membrane</keyword>
<proteinExistence type="predicted"/>
<evidence type="ECO:0000313" key="9">
    <source>
        <dbReference type="Proteomes" id="UP001338137"/>
    </source>
</evidence>
<dbReference type="RefSeq" id="WP_326072624.1">
    <property type="nucleotide sequence ID" value="NZ_JARLKY010000031.1"/>
</dbReference>
<keyword evidence="2" id="KW-1003">Cell membrane</keyword>